<evidence type="ECO:0000313" key="2">
    <source>
        <dbReference type="EMBL" id="VAW26891.1"/>
    </source>
</evidence>
<keyword evidence="1" id="KW-1133">Transmembrane helix</keyword>
<dbReference type="AlphaFoldDB" id="A0A3B0U795"/>
<reference evidence="2" key="1">
    <citation type="submission" date="2018-06" db="EMBL/GenBank/DDBJ databases">
        <authorList>
            <person name="Zhirakovskaya E."/>
        </authorList>
    </citation>
    <scope>NUCLEOTIDE SEQUENCE</scope>
</reference>
<name>A0A3B0U795_9ZZZZ</name>
<organism evidence="2">
    <name type="scientific">hydrothermal vent metagenome</name>
    <dbReference type="NCBI Taxonomy" id="652676"/>
    <lineage>
        <taxon>unclassified sequences</taxon>
        <taxon>metagenomes</taxon>
        <taxon>ecological metagenomes</taxon>
    </lineage>
</organism>
<sequence length="57" mass="6499">MADFLKATYFNNPLKPYAFLADVVGSIFSGLILVIFPLRETTNGLFFCFLNTTILRY</sequence>
<protein>
    <submittedName>
        <fullName evidence="2">Uncharacterized protein</fullName>
    </submittedName>
</protein>
<dbReference type="EMBL" id="UOES01000154">
    <property type="protein sequence ID" value="VAW26891.1"/>
    <property type="molecule type" value="Genomic_DNA"/>
</dbReference>
<feature type="non-terminal residue" evidence="2">
    <location>
        <position position="57"/>
    </location>
</feature>
<proteinExistence type="predicted"/>
<evidence type="ECO:0000256" key="1">
    <source>
        <dbReference type="SAM" id="Phobius"/>
    </source>
</evidence>
<keyword evidence="1" id="KW-0812">Transmembrane</keyword>
<keyword evidence="1" id="KW-0472">Membrane</keyword>
<feature type="transmembrane region" description="Helical" evidence="1">
    <location>
        <begin position="17"/>
        <end position="36"/>
    </location>
</feature>
<gene>
    <name evidence="2" type="ORF">MNBD_BACTEROID06-999</name>
</gene>
<accession>A0A3B0U795</accession>